<accession>A0A151P0L8</accession>
<gene>
    <name evidence="1" type="ORF">Y1Q_0002816</name>
</gene>
<name>A0A151P0L8_ALLMI</name>
<dbReference type="Proteomes" id="UP000050525">
    <property type="component" value="Unassembled WGS sequence"/>
</dbReference>
<dbReference type="EMBL" id="AKHW03001485">
    <property type="protein sequence ID" value="KYO42195.1"/>
    <property type="molecule type" value="Genomic_DNA"/>
</dbReference>
<proteinExistence type="predicted"/>
<reference evidence="1 2" key="1">
    <citation type="journal article" date="2012" name="Genome Biol.">
        <title>Sequencing three crocodilian genomes to illuminate the evolution of archosaurs and amniotes.</title>
        <authorList>
            <person name="St John J.A."/>
            <person name="Braun E.L."/>
            <person name="Isberg S.R."/>
            <person name="Miles L.G."/>
            <person name="Chong A.Y."/>
            <person name="Gongora J."/>
            <person name="Dalzell P."/>
            <person name="Moran C."/>
            <person name="Bed'hom B."/>
            <person name="Abzhanov A."/>
            <person name="Burgess S.C."/>
            <person name="Cooksey A.M."/>
            <person name="Castoe T.A."/>
            <person name="Crawford N.G."/>
            <person name="Densmore L.D."/>
            <person name="Drew J.C."/>
            <person name="Edwards S.V."/>
            <person name="Faircloth B.C."/>
            <person name="Fujita M.K."/>
            <person name="Greenwold M.J."/>
            <person name="Hoffmann F.G."/>
            <person name="Howard J.M."/>
            <person name="Iguchi T."/>
            <person name="Janes D.E."/>
            <person name="Khan S.Y."/>
            <person name="Kohno S."/>
            <person name="de Koning A.J."/>
            <person name="Lance S.L."/>
            <person name="McCarthy F.M."/>
            <person name="McCormack J.E."/>
            <person name="Merchant M.E."/>
            <person name="Peterson D.G."/>
            <person name="Pollock D.D."/>
            <person name="Pourmand N."/>
            <person name="Raney B.J."/>
            <person name="Roessler K.A."/>
            <person name="Sanford J.R."/>
            <person name="Sawyer R.H."/>
            <person name="Schmidt C.J."/>
            <person name="Triplett E.W."/>
            <person name="Tuberville T.D."/>
            <person name="Venegas-Anaya M."/>
            <person name="Howard J.T."/>
            <person name="Jarvis E.D."/>
            <person name="Guillette L.J.Jr."/>
            <person name="Glenn T.C."/>
            <person name="Green R.E."/>
            <person name="Ray D.A."/>
        </authorList>
    </citation>
    <scope>NUCLEOTIDE SEQUENCE [LARGE SCALE GENOMIC DNA]</scope>
    <source>
        <strain evidence="1">KSC_2009_1</strain>
    </source>
</reference>
<keyword evidence="2" id="KW-1185">Reference proteome</keyword>
<sequence>MPLPTAAAARSLQLHCSVALPDALHLGGGAKPHYPQPSATYAPLPAPPGLRKQSAQDVSAFLYLEPCSTKARTGEGGAFFEVMCRRLHSAADMFATSSEGCCIVTVFFGELNWLIVKSCPGDSSECAEKLHGNASLNSPPVSGVSPPFLK</sequence>
<comment type="caution">
    <text evidence="1">The sequence shown here is derived from an EMBL/GenBank/DDBJ whole genome shotgun (WGS) entry which is preliminary data.</text>
</comment>
<protein>
    <submittedName>
        <fullName evidence="1">Uncharacterized protein</fullName>
    </submittedName>
</protein>
<evidence type="ECO:0000313" key="1">
    <source>
        <dbReference type="EMBL" id="KYO42195.1"/>
    </source>
</evidence>
<organism evidence="1 2">
    <name type="scientific">Alligator mississippiensis</name>
    <name type="common">American alligator</name>
    <dbReference type="NCBI Taxonomy" id="8496"/>
    <lineage>
        <taxon>Eukaryota</taxon>
        <taxon>Metazoa</taxon>
        <taxon>Chordata</taxon>
        <taxon>Craniata</taxon>
        <taxon>Vertebrata</taxon>
        <taxon>Euteleostomi</taxon>
        <taxon>Archelosauria</taxon>
        <taxon>Archosauria</taxon>
        <taxon>Crocodylia</taxon>
        <taxon>Alligatoridae</taxon>
        <taxon>Alligatorinae</taxon>
        <taxon>Alligator</taxon>
    </lineage>
</organism>
<evidence type="ECO:0000313" key="2">
    <source>
        <dbReference type="Proteomes" id="UP000050525"/>
    </source>
</evidence>
<dbReference type="AlphaFoldDB" id="A0A151P0L8"/>